<evidence type="ECO:0000256" key="1">
    <source>
        <dbReference type="ARBA" id="ARBA00000085"/>
    </source>
</evidence>
<dbReference type="InterPro" id="IPR003594">
    <property type="entry name" value="HATPase_dom"/>
</dbReference>
<dbReference type="PANTHER" id="PTHR43047">
    <property type="entry name" value="TWO-COMPONENT HISTIDINE PROTEIN KINASE"/>
    <property type="match status" value="1"/>
</dbReference>
<evidence type="ECO:0000256" key="11">
    <source>
        <dbReference type="ARBA" id="ARBA00022989"/>
    </source>
</evidence>
<evidence type="ECO:0000256" key="12">
    <source>
        <dbReference type="ARBA" id="ARBA00023136"/>
    </source>
</evidence>
<keyword evidence="7" id="KW-0808">Transferase</keyword>
<evidence type="ECO:0000256" key="7">
    <source>
        <dbReference type="ARBA" id="ARBA00022679"/>
    </source>
</evidence>
<evidence type="ECO:0000256" key="5">
    <source>
        <dbReference type="ARBA" id="ARBA00022519"/>
    </source>
</evidence>
<dbReference type="SUPFAM" id="SSF55874">
    <property type="entry name" value="ATPase domain of HSP90 chaperone/DNA topoisomerase II/histidine kinase"/>
    <property type="match status" value="1"/>
</dbReference>
<feature type="domain" description="HPt" evidence="17">
    <location>
        <begin position="664"/>
        <end position="755"/>
    </location>
</feature>
<evidence type="ECO:0000313" key="18">
    <source>
        <dbReference type="EMBL" id="ERP39263.1"/>
    </source>
</evidence>
<dbReference type="SMART" id="SM00448">
    <property type="entry name" value="REC"/>
    <property type="match status" value="2"/>
</dbReference>
<reference evidence="18 19" key="1">
    <citation type="journal article" date="2013" name="Environ. Microbiol.">
        <title>Genome analysis of Chitinivibrio alkaliphilus gen. nov., sp. nov., a novel extremely haloalkaliphilic anaerobic chitinolytic bacterium from the candidate phylum Termite Group 3.</title>
        <authorList>
            <person name="Sorokin D.Y."/>
            <person name="Gumerov V.M."/>
            <person name="Rakitin A.L."/>
            <person name="Beletsky A.V."/>
            <person name="Damste J.S."/>
            <person name="Muyzer G."/>
            <person name="Mardanov A.V."/>
            <person name="Ravin N.V."/>
        </authorList>
    </citation>
    <scope>NUCLEOTIDE SEQUENCE [LARGE SCALE GENOMIC DNA]</scope>
    <source>
        <strain evidence="18 19">ACht1</strain>
    </source>
</reference>
<feature type="modified residue" description="4-aspartylphosphate" evidence="14">
    <location>
        <position position="570"/>
    </location>
</feature>
<keyword evidence="5" id="KW-0997">Cell inner membrane</keyword>
<evidence type="ECO:0000256" key="2">
    <source>
        <dbReference type="ARBA" id="ARBA00004429"/>
    </source>
</evidence>
<dbReference type="CDD" id="cd00082">
    <property type="entry name" value="HisKA"/>
    <property type="match status" value="1"/>
</dbReference>
<dbReference type="PRINTS" id="PR00344">
    <property type="entry name" value="BCTRLSENSOR"/>
</dbReference>
<dbReference type="Gene3D" id="1.10.287.130">
    <property type="match status" value="1"/>
</dbReference>
<dbReference type="Gene3D" id="1.20.120.160">
    <property type="entry name" value="HPT domain"/>
    <property type="match status" value="1"/>
</dbReference>
<dbReference type="CDD" id="cd16922">
    <property type="entry name" value="HATPase_EvgS-ArcB-TorS-like"/>
    <property type="match status" value="1"/>
</dbReference>
<keyword evidence="19" id="KW-1185">Reference proteome</keyword>
<comment type="subcellular location">
    <subcellularLocation>
        <location evidence="2">Cell inner membrane</location>
        <topology evidence="2">Multi-pass membrane protein</topology>
    </subcellularLocation>
</comment>
<comment type="caution">
    <text evidence="18">The sequence shown here is derived from an EMBL/GenBank/DDBJ whole genome shotgun (WGS) entry which is preliminary data.</text>
</comment>
<dbReference type="InterPro" id="IPR003661">
    <property type="entry name" value="HisK_dim/P_dom"/>
</dbReference>
<sequence>MHILITDDDPVSRKILHSFLLKRGYGVSQAQSGEEAYELLLKSTDLPNIAIIDWVMPGMNGINLMRNIRALPGGEMMYIVLLTSREEGTNISQAISAGADDYITKPFRSRVLEARLEAGKRIVELHQRLHRETMRAEEAAEEARAALQVKDTFLANMSHELRTPLSGIVGFSRLLRKTNLTETQEKYINSLSLSADTLQHLINTILNYTRLNKKEVLCEKSTHDITEIVKIVTLLTYGAAAEKNIEIILDVDPLLPNIVEVPYENLLQVLSHLLDNAVKFTPEGFVMLKVRGKKLKNRTCEYVFSVVDTGIGIDTSKEHLIFNSFTQIDSSSTKKYGGSGLGLSVAKRLTEKMQGTLSFVRNPRRGVTFSCTLQLTYFDTSTYINFPQEIENCLVLGQSIFARSLTNTLRFFQLEINSITDQKGFKTHLCNNIYDMALIDYNYLSEDAFEEILSLKETDKQKYRNVPFVFVAHLQNFNYLNRVLRSLKSCYVLAKPITLYSFHNLIHNAPKNKTCENIKILLADDSSLIRDLTREVLEQAFPHADIYEACDGAEFVSLFKETRPDFSFLDIQMPRGDGFTVMNEVAPLRTPEQQFFALTAYEAGSIREKCTSLGIKHVLKKPLTLKKLQALRGEYEKHRMILSDDGREVYHFNRATLLKRLRNNRLLYHQIMDTFITQFQQQCQEIQRAVLANDLCRAKQIGHAMIGAAESLEMRRLAALLRQANQSESCADMERLCSLVQDEYDLVRSIVLEGE</sequence>
<comment type="catalytic activity">
    <reaction evidence="1">
        <text>ATP + protein L-histidine = ADP + protein N-phospho-L-histidine.</text>
        <dbReference type="EC" id="2.7.13.3"/>
    </reaction>
</comment>
<evidence type="ECO:0000256" key="8">
    <source>
        <dbReference type="ARBA" id="ARBA00022692"/>
    </source>
</evidence>
<feature type="modified residue" description="4-aspartylphosphate" evidence="14">
    <location>
        <position position="53"/>
    </location>
</feature>
<dbReference type="InterPro" id="IPR005467">
    <property type="entry name" value="His_kinase_dom"/>
</dbReference>
<dbReference type="InterPro" id="IPR004358">
    <property type="entry name" value="Sig_transdc_His_kin-like_C"/>
</dbReference>
<feature type="domain" description="Response regulatory" evidence="16">
    <location>
        <begin position="2"/>
        <end position="120"/>
    </location>
</feature>
<dbReference type="InterPro" id="IPR001789">
    <property type="entry name" value="Sig_transdc_resp-reg_receiver"/>
</dbReference>
<dbReference type="GO" id="GO:0005886">
    <property type="term" value="C:plasma membrane"/>
    <property type="evidence" value="ECO:0007669"/>
    <property type="project" value="UniProtKB-SubCell"/>
</dbReference>
<evidence type="ECO:0000259" key="17">
    <source>
        <dbReference type="PROSITE" id="PS50894"/>
    </source>
</evidence>
<evidence type="ECO:0000256" key="14">
    <source>
        <dbReference type="PROSITE-ProRule" id="PRU00169"/>
    </source>
</evidence>
<dbReference type="InterPro" id="IPR036890">
    <property type="entry name" value="HATPase_C_sf"/>
</dbReference>
<evidence type="ECO:0000256" key="13">
    <source>
        <dbReference type="PROSITE-ProRule" id="PRU00110"/>
    </source>
</evidence>
<dbReference type="Gene3D" id="3.40.50.2300">
    <property type="match status" value="2"/>
</dbReference>
<evidence type="ECO:0000256" key="6">
    <source>
        <dbReference type="ARBA" id="ARBA00022553"/>
    </source>
</evidence>
<dbReference type="SMART" id="SM00388">
    <property type="entry name" value="HisKA"/>
    <property type="match status" value="1"/>
</dbReference>
<gene>
    <name evidence="18" type="ORF">CALK_0054</name>
</gene>
<dbReference type="SUPFAM" id="SSF52172">
    <property type="entry name" value="CheY-like"/>
    <property type="match status" value="2"/>
</dbReference>
<keyword evidence="9 18" id="KW-0418">Kinase</keyword>
<keyword evidence="8" id="KW-0812">Transmembrane</keyword>
<dbReference type="STRING" id="1313304.CALK_0054"/>
<dbReference type="PROSITE" id="PS50109">
    <property type="entry name" value="HIS_KIN"/>
    <property type="match status" value="1"/>
</dbReference>
<evidence type="ECO:0000259" key="16">
    <source>
        <dbReference type="PROSITE" id="PS50110"/>
    </source>
</evidence>
<evidence type="ECO:0000256" key="10">
    <source>
        <dbReference type="ARBA" id="ARBA00022840"/>
    </source>
</evidence>
<dbReference type="OrthoDB" id="9781208at2"/>
<evidence type="ECO:0000256" key="9">
    <source>
        <dbReference type="ARBA" id="ARBA00022777"/>
    </source>
</evidence>
<feature type="domain" description="Histidine kinase" evidence="15">
    <location>
        <begin position="156"/>
        <end position="377"/>
    </location>
</feature>
<dbReference type="Gene3D" id="3.30.565.10">
    <property type="entry name" value="Histidine kinase-like ATPase, C-terminal domain"/>
    <property type="match status" value="1"/>
</dbReference>
<name>U7DCG3_9BACT</name>
<keyword evidence="10" id="KW-0067">ATP-binding</keyword>
<accession>U7DCG3</accession>
<dbReference type="AlphaFoldDB" id="U7DCG3"/>
<keyword evidence="4" id="KW-1003">Cell membrane</keyword>
<protein>
    <recommendedName>
        <fullName evidence="3">histidine kinase</fullName>
        <ecNumber evidence="3">2.7.13.3</ecNumber>
    </recommendedName>
</protein>
<dbReference type="PANTHER" id="PTHR43047:SF72">
    <property type="entry name" value="OSMOSENSING HISTIDINE PROTEIN KINASE SLN1"/>
    <property type="match status" value="1"/>
</dbReference>
<dbReference type="SMART" id="SM00387">
    <property type="entry name" value="HATPase_c"/>
    <property type="match status" value="1"/>
</dbReference>
<dbReference type="Proteomes" id="UP000017148">
    <property type="component" value="Unassembled WGS sequence"/>
</dbReference>
<organism evidence="18 19">
    <name type="scientific">Chitinivibrio alkaliphilus ACht1</name>
    <dbReference type="NCBI Taxonomy" id="1313304"/>
    <lineage>
        <taxon>Bacteria</taxon>
        <taxon>Pseudomonadati</taxon>
        <taxon>Fibrobacterota</taxon>
        <taxon>Chitinivibrionia</taxon>
        <taxon>Chitinivibrionales</taxon>
        <taxon>Chitinivibrionaceae</taxon>
        <taxon>Chitinivibrio</taxon>
    </lineage>
</organism>
<evidence type="ECO:0000259" key="15">
    <source>
        <dbReference type="PROSITE" id="PS50109"/>
    </source>
</evidence>
<proteinExistence type="predicted"/>
<dbReference type="Pfam" id="PF02518">
    <property type="entry name" value="HATPase_c"/>
    <property type="match status" value="1"/>
</dbReference>
<keyword evidence="10" id="KW-0547">Nucleotide-binding</keyword>
<keyword evidence="12" id="KW-0472">Membrane</keyword>
<dbReference type="EMBL" id="ASJR01000001">
    <property type="protein sequence ID" value="ERP39263.1"/>
    <property type="molecule type" value="Genomic_DNA"/>
</dbReference>
<feature type="domain" description="Response regulatory" evidence="16">
    <location>
        <begin position="519"/>
        <end position="636"/>
    </location>
</feature>
<dbReference type="EC" id="2.7.13.3" evidence="3"/>
<dbReference type="GO" id="GO:0000155">
    <property type="term" value="F:phosphorelay sensor kinase activity"/>
    <property type="evidence" value="ECO:0007669"/>
    <property type="project" value="InterPro"/>
</dbReference>
<dbReference type="RefSeq" id="WP_022635623.1">
    <property type="nucleotide sequence ID" value="NZ_ASJR01000001.1"/>
</dbReference>
<keyword evidence="6 14" id="KW-0597">Phosphoprotein</keyword>
<evidence type="ECO:0000313" key="19">
    <source>
        <dbReference type="Proteomes" id="UP000017148"/>
    </source>
</evidence>
<dbReference type="SUPFAM" id="SSF47226">
    <property type="entry name" value="Histidine-containing phosphotransfer domain, HPT domain"/>
    <property type="match status" value="1"/>
</dbReference>
<dbReference type="InterPro" id="IPR008207">
    <property type="entry name" value="Sig_transdc_His_kin_Hpt_dom"/>
</dbReference>
<dbReference type="InterPro" id="IPR011006">
    <property type="entry name" value="CheY-like_superfamily"/>
</dbReference>
<dbReference type="eggNOG" id="COG2205">
    <property type="taxonomic scope" value="Bacteria"/>
</dbReference>
<dbReference type="PROSITE" id="PS50110">
    <property type="entry name" value="RESPONSE_REGULATORY"/>
    <property type="match status" value="2"/>
</dbReference>
<dbReference type="InterPro" id="IPR036641">
    <property type="entry name" value="HPT_dom_sf"/>
</dbReference>
<dbReference type="PROSITE" id="PS50894">
    <property type="entry name" value="HPT"/>
    <property type="match status" value="1"/>
</dbReference>
<dbReference type="Pfam" id="PF00512">
    <property type="entry name" value="HisKA"/>
    <property type="match status" value="1"/>
</dbReference>
<evidence type="ECO:0000256" key="3">
    <source>
        <dbReference type="ARBA" id="ARBA00012438"/>
    </source>
</evidence>
<dbReference type="Pfam" id="PF00072">
    <property type="entry name" value="Response_reg"/>
    <property type="match status" value="2"/>
</dbReference>
<feature type="modified residue" description="Phosphohistidine" evidence="13">
    <location>
        <position position="703"/>
    </location>
</feature>
<evidence type="ECO:0000256" key="4">
    <source>
        <dbReference type="ARBA" id="ARBA00022475"/>
    </source>
</evidence>
<keyword evidence="11" id="KW-1133">Transmembrane helix</keyword>